<evidence type="ECO:0000313" key="2">
    <source>
        <dbReference type="EMBL" id="CAH1250157.1"/>
    </source>
</evidence>
<feature type="chain" id="PRO_5035480281" evidence="1">
    <location>
        <begin position="24"/>
        <end position="128"/>
    </location>
</feature>
<accession>A0A8J9Z948</accession>
<name>A0A8J9Z948_BRALA</name>
<sequence>MKTTLVLLLVALVISSQMMTADSYMRAGRGLALELQNHKDVNRTSCTTVIRMKTTLVLLLSVLVIPSQMMTADSYIRVGRGIERDADSTRDVAALKALLARRLAVAERREMARELGKRDVDDIMAEME</sequence>
<proteinExistence type="predicted"/>
<evidence type="ECO:0000256" key="1">
    <source>
        <dbReference type="SAM" id="SignalP"/>
    </source>
</evidence>
<dbReference type="EMBL" id="OV696703">
    <property type="protein sequence ID" value="CAH1250157.1"/>
    <property type="molecule type" value="Genomic_DNA"/>
</dbReference>
<protein>
    <submittedName>
        <fullName evidence="2">Hypp8797 protein</fullName>
    </submittedName>
</protein>
<keyword evidence="1" id="KW-0732">Signal</keyword>
<reference evidence="2" key="1">
    <citation type="submission" date="2022-01" db="EMBL/GenBank/DDBJ databases">
        <authorList>
            <person name="Braso-Vives M."/>
        </authorList>
    </citation>
    <scope>NUCLEOTIDE SEQUENCE</scope>
</reference>
<evidence type="ECO:0000313" key="3">
    <source>
        <dbReference type="Proteomes" id="UP000838412"/>
    </source>
</evidence>
<feature type="signal peptide" evidence="1">
    <location>
        <begin position="1"/>
        <end position="23"/>
    </location>
</feature>
<gene>
    <name evidence="2" type="primary">Hypp8797</name>
    <name evidence="2" type="ORF">BLAG_LOCUS11008</name>
</gene>
<organism evidence="2 3">
    <name type="scientific">Branchiostoma lanceolatum</name>
    <name type="common">Common lancelet</name>
    <name type="synonym">Amphioxus lanceolatum</name>
    <dbReference type="NCBI Taxonomy" id="7740"/>
    <lineage>
        <taxon>Eukaryota</taxon>
        <taxon>Metazoa</taxon>
        <taxon>Chordata</taxon>
        <taxon>Cephalochordata</taxon>
        <taxon>Leptocardii</taxon>
        <taxon>Amphioxiformes</taxon>
        <taxon>Branchiostomatidae</taxon>
        <taxon>Branchiostoma</taxon>
    </lineage>
</organism>
<keyword evidence="3" id="KW-1185">Reference proteome</keyword>
<dbReference type="AlphaFoldDB" id="A0A8J9Z948"/>
<dbReference type="Proteomes" id="UP000838412">
    <property type="component" value="Chromosome 18"/>
</dbReference>